<dbReference type="EMBL" id="JACHYA010000001">
    <property type="protein sequence ID" value="MBB3170305.1"/>
    <property type="molecule type" value="Genomic_DNA"/>
</dbReference>
<gene>
    <name evidence="3" type="ORF">E5982_02325</name>
    <name evidence="2" type="ORF">FHR31_000085</name>
</gene>
<dbReference type="InterPro" id="IPR000825">
    <property type="entry name" value="SUF_FeS_clus_asmbl_SufBD_core"/>
</dbReference>
<dbReference type="InterPro" id="IPR055346">
    <property type="entry name" value="Fe-S_cluster_assembly_SufBD"/>
</dbReference>
<dbReference type="RefSeq" id="WP_123186195.1">
    <property type="nucleotide sequence ID" value="NZ_CANSOV010000011.1"/>
</dbReference>
<dbReference type="EMBL" id="SSTM01000001">
    <property type="protein sequence ID" value="TJW12454.1"/>
    <property type="molecule type" value="Genomic_DNA"/>
</dbReference>
<dbReference type="OrthoDB" id="9782689at2"/>
<evidence type="ECO:0000313" key="3">
    <source>
        <dbReference type="EMBL" id="TJW12454.1"/>
    </source>
</evidence>
<accession>A0A3N0A9G4</accession>
<keyword evidence="4" id="KW-1185">Reference proteome</keyword>
<reference evidence="3 4" key="1">
    <citation type="submission" date="2019-04" db="EMBL/GenBank/DDBJ databases">
        <title>Microbes associate with the intestines of laboratory mice.</title>
        <authorList>
            <person name="Navarre W."/>
            <person name="Wong E."/>
            <person name="Huang K.C."/>
            <person name="Tropini C."/>
            <person name="Ng K."/>
            <person name="Yu B."/>
        </authorList>
    </citation>
    <scope>NUCLEOTIDE SEQUENCE [LARGE SCALE GENOMIC DNA]</scope>
    <source>
        <strain evidence="3 4">NM48_B13</strain>
    </source>
</reference>
<protein>
    <submittedName>
        <fullName evidence="3">SufD family Fe-S cluster assembly protein</fullName>
    </submittedName>
</protein>
<evidence type="ECO:0000313" key="2">
    <source>
        <dbReference type="EMBL" id="MBB3170305.1"/>
    </source>
</evidence>
<proteinExistence type="predicted"/>
<dbReference type="Pfam" id="PF01458">
    <property type="entry name" value="SUFBD_core"/>
    <property type="match status" value="1"/>
</dbReference>
<dbReference type="GeneID" id="93357511"/>
<name>A0A3N0A9G4_9ACTN</name>
<evidence type="ECO:0000313" key="5">
    <source>
        <dbReference type="Proteomes" id="UP000530850"/>
    </source>
</evidence>
<organism evidence="3 4">
    <name type="scientific">Parvibacter caecicola</name>
    <dbReference type="NCBI Taxonomy" id="747645"/>
    <lineage>
        <taxon>Bacteria</taxon>
        <taxon>Bacillati</taxon>
        <taxon>Actinomycetota</taxon>
        <taxon>Coriobacteriia</taxon>
        <taxon>Coriobacteriales</taxon>
        <taxon>Coriobacteriaceae</taxon>
        <taxon>Parvibacter</taxon>
    </lineage>
</organism>
<dbReference type="SUPFAM" id="SSF101960">
    <property type="entry name" value="Stabilizer of iron transporter SufD"/>
    <property type="match status" value="1"/>
</dbReference>
<reference evidence="2 5" key="2">
    <citation type="submission" date="2020-08" db="EMBL/GenBank/DDBJ databases">
        <title>Sequencing the genomes of 1000 actinobacteria strains.</title>
        <authorList>
            <person name="Klenk H.-P."/>
        </authorList>
    </citation>
    <scope>NUCLEOTIDE SEQUENCE [LARGE SCALE GENOMIC DNA]</scope>
    <source>
        <strain evidence="2 5">DSM 22242</strain>
    </source>
</reference>
<dbReference type="AlphaFoldDB" id="A0A3N0A9G4"/>
<dbReference type="PANTHER" id="PTHR30508">
    <property type="entry name" value="FES CLUSTER ASSEMBLY PROTEIN SUF"/>
    <property type="match status" value="1"/>
</dbReference>
<evidence type="ECO:0000259" key="1">
    <source>
        <dbReference type="Pfam" id="PF01458"/>
    </source>
</evidence>
<dbReference type="GO" id="GO:0016226">
    <property type="term" value="P:iron-sulfur cluster assembly"/>
    <property type="evidence" value="ECO:0007669"/>
    <property type="project" value="InterPro"/>
</dbReference>
<dbReference type="Proteomes" id="UP000309454">
    <property type="component" value="Unassembled WGS sequence"/>
</dbReference>
<feature type="domain" description="SUF system FeS cluster assembly SufBD core" evidence="1">
    <location>
        <begin position="88"/>
        <end position="307"/>
    </location>
</feature>
<comment type="caution">
    <text evidence="3">The sequence shown here is derived from an EMBL/GenBank/DDBJ whole genome shotgun (WGS) entry which is preliminary data.</text>
</comment>
<dbReference type="InterPro" id="IPR037284">
    <property type="entry name" value="SUF_FeS_clus_asmbl_SufBD_sf"/>
</dbReference>
<evidence type="ECO:0000313" key="4">
    <source>
        <dbReference type="Proteomes" id="UP000309454"/>
    </source>
</evidence>
<sequence>MSVDLSPIDESLLAEIAGLHGMPKGAFNIRRDGQLVERHNSAFIEISTKTDVPGIDIRIAPGTKGETVYIPVIVTQSGLKDVVYNTFYVGEDCDIKIVAGCGIHNASHEASEHDGIHSFYLGKNSRVVYVEKHYGEGEGTGERILNPTTNVYMEENSYCEMELVQLRGVTSTVRDTNAELAAGAKLVLVEKLLTHDNQTAESNMKVELKGDDSSVQVISRSVAQDNSVQIFNPLVIGEAACRGHVQCDAIIMGNAKVKAIPGIEAASEDALLVHEAAIGKIAGDQIVKLMTLGLTEEEAEKEILDDFLS</sequence>
<dbReference type="Proteomes" id="UP000530850">
    <property type="component" value="Unassembled WGS sequence"/>
</dbReference>
<dbReference type="PANTHER" id="PTHR30508:SF6">
    <property type="entry name" value="UPF0051 PROTEIN MJ0034"/>
    <property type="match status" value="1"/>
</dbReference>